<evidence type="ECO:0000313" key="5">
    <source>
        <dbReference type="Proteomes" id="UP000011555"/>
    </source>
</evidence>
<dbReference type="KEGG" id="hlc:CHINAEXTREME17150"/>
<evidence type="ECO:0000313" key="3">
    <source>
        <dbReference type="EMBL" id="APW99391.1"/>
    </source>
</evidence>
<evidence type="ECO:0000313" key="6">
    <source>
        <dbReference type="Proteomes" id="UP000186547"/>
    </source>
</evidence>
<name>M0LRW1_NATLA</name>
<feature type="transmembrane region" description="Helical" evidence="2">
    <location>
        <begin position="102"/>
        <end position="122"/>
    </location>
</feature>
<proteinExistence type="predicted"/>
<keyword evidence="5" id="KW-1185">Reference proteome</keyword>
<keyword evidence="2" id="KW-0472">Membrane</keyword>
<accession>M0LRW1</accession>
<gene>
    <name evidence="4" type="ORF">C445_05628</name>
    <name evidence="3" type="ORF">CHINAEXTREME_17150</name>
</gene>
<dbReference type="Proteomes" id="UP000011555">
    <property type="component" value="Unassembled WGS sequence"/>
</dbReference>
<organism evidence="4 5">
    <name type="scientific">Natronobacterium lacisalsi AJ5</name>
    <dbReference type="NCBI Taxonomy" id="358396"/>
    <lineage>
        <taxon>Archaea</taxon>
        <taxon>Methanobacteriati</taxon>
        <taxon>Methanobacteriota</taxon>
        <taxon>Stenosarchaea group</taxon>
        <taxon>Halobacteria</taxon>
        <taxon>Halobacteriales</taxon>
        <taxon>Natrialbaceae</taxon>
        <taxon>Natronobacterium</taxon>
    </lineage>
</organism>
<evidence type="ECO:0000256" key="1">
    <source>
        <dbReference type="SAM" id="MobiDB-lite"/>
    </source>
</evidence>
<dbReference type="EMBL" id="AOLZ01000028">
    <property type="protein sequence ID" value="EMA35174.1"/>
    <property type="molecule type" value="Genomic_DNA"/>
</dbReference>
<protein>
    <submittedName>
        <fullName evidence="4">Uncharacterized protein</fullName>
    </submittedName>
</protein>
<dbReference type="Proteomes" id="UP000186547">
    <property type="component" value="Chromosome"/>
</dbReference>
<dbReference type="RefSeq" id="WP_007140863.1">
    <property type="nucleotide sequence ID" value="NZ_AOLZ01000028.1"/>
</dbReference>
<dbReference type="STRING" id="358396.CHINAEXTREME_17150"/>
<keyword evidence="2" id="KW-0812">Transmembrane</keyword>
<dbReference type="GeneID" id="30922888"/>
<evidence type="ECO:0000256" key="2">
    <source>
        <dbReference type="SAM" id="Phobius"/>
    </source>
</evidence>
<reference evidence="3 6" key="1">
    <citation type="journal article" date="2011" name="J. Bacteriol.">
        <title>Genome sequence of Halobiforma lacisalsi AJ5, an extremely halophilic archaeon which harbors a bop gene.</title>
        <authorList>
            <person name="Jiang X."/>
            <person name="Wang S."/>
            <person name="Cheng H."/>
            <person name="Huo Y."/>
            <person name="Zhang X."/>
            <person name="Zhu X."/>
            <person name="Han X."/>
            <person name="Ni P."/>
            <person name="Wu M."/>
        </authorList>
    </citation>
    <scope>NUCLEOTIDE SEQUENCE [LARGE SCALE GENOMIC DNA]</scope>
    <source>
        <strain evidence="3 6">AJ5</strain>
    </source>
</reference>
<feature type="region of interest" description="Disordered" evidence="1">
    <location>
        <begin position="1"/>
        <end position="36"/>
    </location>
</feature>
<sequence>MSRDEDSLFAGVDDVQDEPDSSSCAPDDRGGLEGTDYVDPRKWARHLEYDEVHSFTLGFAPTFLAIVFGEPTFLYLATLIVAGAIFPWLLRKRLRYCPREPHYCVGGAVLGVVAAVPIGLVLDLLGVLPA</sequence>
<dbReference type="AlphaFoldDB" id="M0LRW1"/>
<dbReference type="EMBL" id="CP019285">
    <property type="protein sequence ID" value="APW99391.1"/>
    <property type="molecule type" value="Genomic_DNA"/>
</dbReference>
<evidence type="ECO:0000313" key="4">
    <source>
        <dbReference type="EMBL" id="EMA35174.1"/>
    </source>
</evidence>
<feature type="transmembrane region" description="Helical" evidence="2">
    <location>
        <begin position="72"/>
        <end position="90"/>
    </location>
</feature>
<reference evidence="3" key="3">
    <citation type="submission" date="2017-01" db="EMBL/GenBank/DDBJ databases">
        <authorList>
            <person name="Mah S.A."/>
            <person name="Swanson W.J."/>
            <person name="Moy G.W."/>
            <person name="Vacquier V.D."/>
        </authorList>
    </citation>
    <scope>NUCLEOTIDE SEQUENCE</scope>
    <source>
        <strain evidence="3">AJ5</strain>
    </source>
</reference>
<keyword evidence="2" id="KW-1133">Transmembrane helix</keyword>
<reference evidence="4 5" key="2">
    <citation type="journal article" date="2014" name="PLoS Genet.">
        <title>Phylogenetically driven sequencing of extremely halophilic archaea reveals strategies for static and dynamic osmo-response.</title>
        <authorList>
            <person name="Becker E.A."/>
            <person name="Seitzer P.M."/>
            <person name="Tritt A."/>
            <person name="Larsen D."/>
            <person name="Krusor M."/>
            <person name="Yao A.I."/>
            <person name="Wu D."/>
            <person name="Madern D."/>
            <person name="Eisen J.A."/>
            <person name="Darling A.E."/>
            <person name="Facciotti M.T."/>
        </authorList>
    </citation>
    <scope>NUCLEOTIDE SEQUENCE [LARGE SCALE GENOMIC DNA]</scope>
    <source>
        <strain evidence="4 5">AJ5</strain>
    </source>
</reference>